<keyword evidence="3 6" id="KW-0812">Transmembrane</keyword>
<gene>
    <name evidence="7" type="ORF">SMCB_0837</name>
</gene>
<evidence type="ECO:0000313" key="7">
    <source>
        <dbReference type="EMBL" id="BAO83065.1"/>
    </source>
</evidence>
<accession>A0A060NNW6</accession>
<feature type="transmembrane region" description="Helical" evidence="6">
    <location>
        <begin position="312"/>
        <end position="345"/>
    </location>
</feature>
<dbReference type="EMBL" id="AP014569">
    <property type="protein sequence ID" value="BAO83065.1"/>
    <property type="molecule type" value="Genomic_DNA"/>
</dbReference>
<dbReference type="HOGENOM" id="CLU_041771_1_0_4"/>
<feature type="transmembrane region" description="Helical" evidence="6">
    <location>
        <begin position="12"/>
        <end position="30"/>
    </location>
</feature>
<dbReference type="Proteomes" id="UP000066014">
    <property type="component" value="Chromosome"/>
</dbReference>
<dbReference type="KEGG" id="cbab:SMCB_0837"/>
<dbReference type="InterPro" id="IPR002549">
    <property type="entry name" value="AI-2E-like"/>
</dbReference>
<evidence type="ECO:0000256" key="1">
    <source>
        <dbReference type="ARBA" id="ARBA00004141"/>
    </source>
</evidence>
<evidence type="ECO:0000256" key="5">
    <source>
        <dbReference type="ARBA" id="ARBA00023136"/>
    </source>
</evidence>
<proteinExistence type="inferred from homology"/>
<keyword evidence="4 6" id="KW-1133">Transmembrane helix</keyword>
<dbReference type="STRING" id="1458426.SMCB_0837"/>
<sequence>MQDVHPPAWLRNGLVALLLGVLLLAGLIVLQPFLTAVAWAAILVYVSWPLYERLVRRFNGQRGWAAFTMTMALAVILVAVPLWLLLMMQREGTGALSDALALLRAGVELPQPLAAVPVLGPWLQEQLAVLGGDRQELGIYLAALGEQWGQWLGARAVGLLGDLGINALRFAIALLTAFFLFRDGEQLFQESRQVLRGLLGNRVQAYFDAVGNTTRAVVYGLLLAGVAQGFVAGLGYWAVGISAPVFWGAATALLALIPFGAILIWMPMALWLLLTGYVAAGIGLLLWGMLAVSWIDNLVRPLVISGVSKVPFLIVLFGVLGGLGAFGLIGLFVGPVILAVLLAVWREWAATAAAGSAPAAPAAPAAPDDLQARG</sequence>
<organism evidence="7 8">
    <name type="scientific">Serpentinimonas maccroryi</name>
    <dbReference type="NCBI Taxonomy" id="1458426"/>
    <lineage>
        <taxon>Bacteria</taxon>
        <taxon>Pseudomonadati</taxon>
        <taxon>Pseudomonadota</taxon>
        <taxon>Betaproteobacteria</taxon>
        <taxon>Burkholderiales</taxon>
        <taxon>Comamonadaceae</taxon>
        <taxon>Serpentinimonas</taxon>
    </lineage>
</organism>
<feature type="transmembrane region" description="Helical" evidence="6">
    <location>
        <begin position="245"/>
        <end position="264"/>
    </location>
</feature>
<evidence type="ECO:0000256" key="2">
    <source>
        <dbReference type="ARBA" id="ARBA00009773"/>
    </source>
</evidence>
<evidence type="ECO:0000256" key="3">
    <source>
        <dbReference type="ARBA" id="ARBA00022692"/>
    </source>
</evidence>
<comment type="subcellular location">
    <subcellularLocation>
        <location evidence="1">Membrane</location>
        <topology evidence="1">Multi-pass membrane protein</topology>
    </subcellularLocation>
</comment>
<keyword evidence="5 6" id="KW-0472">Membrane</keyword>
<dbReference type="PANTHER" id="PTHR21716:SF4">
    <property type="entry name" value="TRANSMEMBRANE PROTEIN 245"/>
    <property type="match status" value="1"/>
</dbReference>
<keyword evidence="8" id="KW-1185">Reference proteome</keyword>
<dbReference type="PANTHER" id="PTHR21716">
    <property type="entry name" value="TRANSMEMBRANE PROTEIN"/>
    <property type="match status" value="1"/>
</dbReference>
<feature type="transmembrane region" description="Helical" evidence="6">
    <location>
        <begin position="216"/>
        <end position="239"/>
    </location>
</feature>
<evidence type="ECO:0000256" key="4">
    <source>
        <dbReference type="ARBA" id="ARBA00022989"/>
    </source>
</evidence>
<dbReference type="AlphaFoldDB" id="A0A060NNW6"/>
<dbReference type="RefSeq" id="WP_045535272.1">
    <property type="nucleotide sequence ID" value="NZ_AP014569.1"/>
</dbReference>
<reference evidence="7 8" key="1">
    <citation type="journal article" date="2014" name="Nat. Commun.">
        <title>Physiological and genomic features of highly alkaliphilic hydrogen-utilizing Betaproteobacteria from a continental serpentinizing site.</title>
        <authorList>
            <person name="Suzuki S."/>
            <person name="Kuenen J.G."/>
            <person name="Schipper K."/>
            <person name="van der Velde S."/>
            <person name="Ishii S."/>
            <person name="Wu A."/>
            <person name="Sorokin D.Y."/>
            <person name="Tenney A."/>
            <person name="Meng X.Y."/>
            <person name="Morrill P.L."/>
            <person name="Kamagata Y."/>
            <person name="Muyzer G."/>
            <person name="Nealson K.H."/>
        </authorList>
    </citation>
    <scope>NUCLEOTIDE SEQUENCE [LARGE SCALE GENOMIC DNA]</scope>
    <source>
        <strain evidence="7 8">B1</strain>
    </source>
</reference>
<feature type="transmembrane region" description="Helical" evidence="6">
    <location>
        <begin position="163"/>
        <end position="181"/>
    </location>
</feature>
<protein>
    <submittedName>
        <fullName evidence="7">Predicted permease</fullName>
    </submittedName>
</protein>
<evidence type="ECO:0000313" key="8">
    <source>
        <dbReference type="Proteomes" id="UP000066014"/>
    </source>
</evidence>
<feature type="transmembrane region" description="Helical" evidence="6">
    <location>
        <begin position="36"/>
        <end position="51"/>
    </location>
</feature>
<name>A0A060NNW6_9BURK</name>
<feature type="transmembrane region" description="Helical" evidence="6">
    <location>
        <begin position="63"/>
        <end position="86"/>
    </location>
</feature>
<dbReference type="GO" id="GO:0016020">
    <property type="term" value="C:membrane"/>
    <property type="evidence" value="ECO:0007669"/>
    <property type="project" value="UniProtKB-SubCell"/>
</dbReference>
<feature type="transmembrane region" description="Helical" evidence="6">
    <location>
        <begin position="271"/>
        <end position="292"/>
    </location>
</feature>
<dbReference type="OrthoDB" id="5298283at2"/>
<evidence type="ECO:0000256" key="6">
    <source>
        <dbReference type="SAM" id="Phobius"/>
    </source>
</evidence>
<dbReference type="Pfam" id="PF01594">
    <property type="entry name" value="AI-2E_transport"/>
    <property type="match status" value="1"/>
</dbReference>
<comment type="similarity">
    <text evidence="2">Belongs to the autoinducer-2 exporter (AI-2E) (TC 2.A.86) family.</text>
</comment>